<gene>
    <name evidence="2" type="ORF">DTER00134_LOCUS14768</name>
</gene>
<feature type="transmembrane region" description="Helical" evidence="1">
    <location>
        <begin position="95"/>
        <end position="115"/>
    </location>
</feature>
<organism evidence="2">
    <name type="scientific">Dunaliella tertiolecta</name>
    <name type="common">Green alga</name>
    <dbReference type="NCBI Taxonomy" id="3047"/>
    <lineage>
        <taxon>Eukaryota</taxon>
        <taxon>Viridiplantae</taxon>
        <taxon>Chlorophyta</taxon>
        <taxon>core chlorophytes</taxon>
        <taxon>Chlorophyceae</taxon>
        <taxon>CS clade</taxon>
        <taxon>Chlamydomonadales</taxon>
        <taxon>Dunaliellaceae</taxon>
        <taxon>Dunaliella</taxon>
    </lineage>
</organism>
<dbReference type="EMBL" id="HBIP01024582">
    <property type="protein sequence ID" value="CAE0499695.1"/>
    <property type="molecule type" value="Transcribed_RNA"/>
</dbReference>
<protein>
    <submittedName>
        <fullName evidence="2">Uncharacterized protein</fullName>
    </submittedName>
</protein>
<dbReference type="AlphaFoldDB" id="A0A7S3VQ32"/>
<keyword evidence="1" id="KW-0472">Membrane</keyword>
<name>A0A7S3VQ32_DUNTE</name>
<sequence length="130" mass="14490">MIVLEICMHSLSTNNVMLNRINHFVQMGMPTSCIGLGIKYLTSLLLAKPLALTLATRTGTLSGSSKGAHMLTWLHIKLMFCQLSTYVRWKTPHAPLSFTFGLWSLACFLLFAAWLDWRLTAGVKPQHGQA</sequence>
<reference evidence="2" key="1">
    <citation type="submission" date="2021-01" db="EMBL/GenBank/DDBJ databases">
        <authorList>
            <person name="Corre E."/>
            <person name="Pelletier E."/>
            <person name="Niang G."/>
            <person name="Scheremetjew M."/>
            <person name="Finn R."/>
            <person name="Kale V."/>
            <person name="Holt S."/>
            <person name="Cochrane G."/>
            <person name="Meng A."/>
            <person name="Brown T."/>
            <person name="Cohen L."/>
        </authorList>
    </citation>
    <scope>NUCLEOTIDE SEQUENCE</scope>
    <source>
        <strain evidence="2">CCMP1320</strain>
    </source>
</reference>
<keyword evidence="1" id="KW-1133">Transmembrane helix</keyword>
<proteinExistence type="predicted"/>
<evidence type="ECO:0000256" key="1">
    <source>
        <dbReference type="SAM" id="Phobius"/>
    </source>
</evidence>
<accession>A0A7S3VQ32</accession>
<evidence type="ECO:0000313" key="2">
    <source>
        <dbReference type="EMBL" id="CAE0499695.1"/>
    </source>
</evidence>
<keyword evidence="1" id="KW-0812">Transmembrane</keyword>